<comment type="caution">
    <text evidence="1">The sequence shown here is derived from an EMBL/GenBank/DDBJ whole genome shotgun (WGS) entry which is preliminary data.</text>
</comment>
<keyword evidence="2" id="KW-1185">Reference proteome</keyword>
<organism evidence="1 2">
    <name type="scientific">Phytohabitans rumicis</name>
    <dbReference type="NCBI Taxonomy" id="1076125"/>
    <lineage>
        <taxon>Bacteria</taxon>
        <taxon>Bacillati</taxon>
        <taxon>Actinomycetota</taxon>
        <taxon>Actinomycetes</taxon>
        <taxon>Micromonosporales</taxon>
        <taxon>Micromonosporaceae</taxon>
    </lineage>
</organism>
<dbReference type="EMBL" id="BLPG01000001">
    <property type="protein sequence ID" value="GFJ87813.1"/>
    <property type="molecule type" value="Genomic_DNA"/>
</dbReference>
<accession>A0A6V8KRQ0</accession>
<name>A0A6V8KRQ0_9ACTN</name>
<evidence type="ECO:0000313" key="1">
    <source>
        <dbReference type="EMBL" id="GFJ87813.1"/>
    </source>
</evidence>
<reference evidence="1 2" key="1">
    <citation type="submission" date="2020-03" db="EMBL/GenBank/DDBJ databases">
        <title>Whole genome shotgun sequence of Phytohabitans rumicis NBRC 108638.</title>
        <authorList>
            <person name="Komaki H."/>
            <person name="Tamura T."/>
        </authorList>
    </citation>
    <scope>NUCLEOTIDE SEQUENCE [LARGE SCALE GENOMIC DNA]</scope>
    <source>
        <strain evidence="1 2">NBRC 108638</strain>
    </source>
</reference>
<protein>
    <submittedName>
        <fullName evidence="1">Uncharacterized protein</fullName>
    </submittedName>
</protein>
<dbReference type="Proteomes" id="UP000482960">
    <property type="component" value="Unassembled WGS sequence"/>
</dbReference>
<evidence type="ECO:0000313" key="2">
    <source>
        <dbReference type="Proteomes" id="UP000482960"/>
    </source>
</evidence>
<sequence>MTRVYTDLATFDIAPDGVYVRDLHGVSFDQLAQQLAVPLHTSGR</sequence>
<dbReference type="AlphaFoldDB" id="A0A6V8KRQ0"/>
<gene>
    <name evidence="1" type="ORF">Prum_014550</name>
</gene>
<proteinExistence type="predicted"/>
<reference evidence="1 2" key="2">
    <citation type="submission" date="2020-03" db="EMBL/GenBank/DDBJ databases">
        <authorList>
            <person name="Ichikawa N."/>
            <person name="Kimura A."/>
            <person name="Kitahashi Y."/>
            <person name="Uohara A."/>
        </authorList>
    </citation>
    <scope>NUCLEOTIDE SEQUENCE [LARGE SCALE GENOMIC DNA]</scope>
    <source>
        <strain evidence="1 2">NBRC 108638</strain>
    </source>
</reference>